<evidence type="ECO:0000313" key="2">
    <source>
        <dbReference type="EMBL" id="ROO88312.1"/>
    </source>
</evidence>
<dbReference type="EMBL" id="RJKE01000001">
    <property type="protein sequence ID" value="ROO88312.1"/>
    <property type="molecule type" value="Genomic_DNA"/>
</dbReference>
<proteinExistence type="predicted"/>
<dbReference type="RefSeq" id="WP_123667570.1">
    <property type="nucleotide sequence ID" value="NZ_RJKE01000001.1"/>
</dbReference>
<keyword evidence="1" id="KW-1133">Transmembrane helix</keyword>
<keyword evidence="1" id="KW-0472">Membrane</keyword>
<feature type="transmembrane region" description="Helical" evidence="1">
    <location>
        <begin position="56"/>
        <end position="82"/>
    </location>
</feature>
<evidence type="ECO:0000313" key="3">
    <source>
        <dbReference type="Proteomes" id="UP000272400"/>
    </source>
</evidence>
<feature type="transmembrane region" description="Helical" evidence="1">
    <location>
        <begin position="28"/>
        <end position="50"/>
    </location>
</feature>
<organism evidence="2 3">
    <name type="scientific">Actinocorallia herbida</name>
    <dbReference type="NCBI Taxonomy" id="58109"/>
    <lineage>
        <taxon>Bacteria</taxon>
        <taxon>Bacillati</taxon>
        <taxon>Actinomycetota</taxon>
        <taxon>Actinomycetes</taxon>
        <taxon>Streptosporangiales</taxon>
        <taxon>Thermomonosporaceae</taxon>
        <taxon>Actinocorallia</taxon>
    </lineage>
</organism>
<keyword evidence="3" id="KW-1185">Reference proteome</keyword>
<reference evidence="2 3" key="1">
    <citation type="submission" date="2018-11" db="EMBL/GenBank/DDBJ databases">
        <title>Sequencing the genomes of 1000 actinobacteria strains.</title>
        <authorList>
            <person name="Klenk H.-P."/>
        </authorList>
    </citation>
    <scope>NUCLEOTIDE SEQUENCE [LARGE SCALE GENOMIC DNA]</scope>
    <source>
        <strain evidence="2 3">DSM 44254</strain>
    </source>
</reference>
<protein>
    <submittedName>
        <fullName evidence="2">Uncharacterized protein</fullName>
    </submittedName>
</protein>
<name>A0A3N1D453_9ACTN</name>
<dbReference type="AlphaFoldDB" id="A0A3N1D453"/>
<feature type="transmembrane region" description="Helical" evidence="1">
    <location>
        <begin position="118"/>
        <end position="137"/>
    </location>
</feature>
<feature type="transmembrane region" description="Helical" evidence="1">
    <location>
        <begin position="94"/>
        <end position="112"/>
    </location>
</feature>
<dbReference type="Proteomes" id="UP000272400">
    <property type="component" value="Unassembled WGS sequence"/>
</dbReference>
<accession>A0A3N1D453</accession>
<evidence type="ECO:0000256" key="1">
    <source>
        <dbReference type="SAM" id="Phobius"/>
    </source>
</evidence>
<sequence length="147" mass="14783">MEQGAGAEGRSPYAGDPRVAEAARTAGLVAGVWAAAGAALAFVMVVQAVLIDDGMLRGVILIGAAIPGILAVAMGTSALRTYRCEAHGALRAAYALRLFLGLLGLIVVGALSDGEWGWGLGALALGAAALGTQRLLAQTEQKLRTGS</sequence>
<gene>
    <name evidence="2" type="ORF">EDD29_5975</name>
</gene>
<comment type="caution">
    <text evidence="2">The sequence shown here is derived from an EMBL/GenBank/DDBJ whole genome shotgun (WGS) entry which is preliminary data.</text>
</comment>
<keyword evidence="1" id="KW-0812">Transmembrane</keyword>